<protein>
    <recommendedName>
        <fullName evidence="2">DUF1468 domain-containing protein</fullName>
    </recommendedName>
</protein>
<dbReference type="KEGG" id="pgv:SL003B_1118"/>
<evidence type="ECO:0000313" key="4">
    <source>
        <dbReference type="Proteomes" id="UP000008130"/>
    </source>
</evidence>
<dbReference type="InterPro" id="IPR009936">
    <property type="entry name" value="DUF1468"/>
</dbReference>
<dbReference type="AlphaFoldDB" id="F2IZJ0"/>
<evidence type="ECO:0000259" key="2">
    <source>
        <dbReference type="Pfam" id="PF07331"/>
    </source>
</evidence>
<accession>F2IZJ0</accession>
<dbReference type="OrthoDB" id="9922288at2"/>
<evidence type="ECO:0000313" key="3">
    <source>
        <dbReference type="EMBL" id="ADZ69547.1"/>
    </source>
</evidence>
<dbReference type="Pfam" id="PF07331">
    <property type="entry name" value="TctB"/>
    <property type="match status" value="1"/>
</dbReference>
<keyword evidence="4" id="KW-1185">Reference proteome</keyword>
<dbReference type="EMBL" id="CP002568">
    <property type="protein sequence ID" value="ADZ69547.1"/>
    <property type="molecule type" value="Genomic_DNA"/>
</dbReference>
<dbReference type="Proteomes" id="UP000008130">
    <property type="component" value="Chromosome"/>
</dbReference>
<dbReference type="eggNOG" id="ENOG503492E">
    <property type="taxonomic scope" value="Bacteria"/>
</dbReference>
<keyword evidence="1" id="KW-1133">Transmembrane helix</keyword>
<reference evidence="3 4" key="1">
    <citation type="journal article" date="2011" name="J. Bacteriol.">
        <title>Complete genome sequence of Polymorphum gilvum SL003B-26A1T, a crude oil-degrading bacterium from oil-polluted saline soil.</title>
        <authorList>
            <person name="Li S.G."/>
            <person name="Tang Y.Q."/>
            <person name="Nie Y."/>
            <person name="Cai M."/>
            <person name="Wu X.L."/>
        </authorList>
    </citation>
    <scope>NUCLEOTIDE SEQUENCE [LARGE SCALE GENOMIC DNA]</scope>
    <source>
        <strain evidence="4">LMG 25793 / CGMCC 1.9160 / SL003B-26A1</strain>
    </source>
</reference>
<gene>
    <name evidence="3" type="ordered locus">SL003B_1118</name>
</gene>
<feature type="transmembrane region" description="Helical" evidence="1">
    <location>
        <begin position="78"/>
        <end position="99"/>
    </location>
</feature>
<dbReference type="STRING" id="991905.SL003B_1118"/>
<evidence type="ECO:0000256" key="1">
    <source>
        <dbReference type="SAM" id="Phobius"/>
    </source>
</evidence>
<keyword evidence="1" id="KW-0472">Membrane</keyword>
<proteinExistence type="predicted"/>
<dbReference type="RefSeq" id="WP_013651864.1">
    <property type="nucleotide sequence ID" value="NC_015259.1"/>
</dbReference>
<feature type="domain" description="DUF1468" evidence="2">
    <location>
        <begin position="7"/>
        <end position="158"/>
    </location>
</feature>
<feature type="transmembrane region" description="Helical" evidence="1">
    <location>
        <begin position="105"/>
        <end position="123"/>
    </location>
</feature>
<feature type="transmembrane region" description="Helical" evidence="1">
    <location>
        <begin position="135"/>
        <end position="157"/>
    </location>
</feature>
<dbReference type="HOGENOM" id="CLU_1659147_0_0_5"/>
<feature type="transmembrane region" description="Helical" evidence="1">
    <location>
        <begin position="45"/>
        <end position="66"/>
    </location>
</feature>
<sequence>MRTSDILSGLFLLGLGLALYAVIIPDQIGSMSFGGLPPDFFPNLIARLLIGLTALMLVLRLLAVLMRAPQAESGQPPLGLAEFAFITAAATMLVAVYWVMVAHSFIAAGVLAVMATGIAMGALQRERRRHLWQLALLAVGAPAAIYLAFRYLFLIYLPA</sequence>
<organism evidence="3 4">
    <name type="scientific">Polymorphum gilvum (strain LMG 25793 / CGMCC 1.9160 / SL003B-26A1)</name>
    <dbReference type="NCBI Taxonomy" id="991905"/>
    <lineage>
        <taxon>Bacteria</taxon>
        <taxon>Pseudomonadati</taxon>
        <taxon>Pseudomonadota</taxon>
        <taxon>Alphaproteobacteria</taxon>
        <taxon>Rhodobacterales</taxon>
        <taxon>Paracoccaceae</taxon>
        <taxon>Polymorphum</taxon>
    </lineage>
</organism>
<name>F2IZJ0_POLGS</name>
<keyword evidence="1" id="KW-0812">Transmembrane</keyword>